<name>A0A4P2Q4Y1_SORCE</name>
<dbReference type="InterPro" id="IPR015943">
    <property type="entry name" value="WD40/YVTN_repeat-like_dom_sf"/>
</dbReference>
<proteinExistence type="predicted"/>
<dbReference type="EMBL" id="CP012670">
    <property type="protein sequence ID" value="AUX24078.1"/>
    <property type="molecule type" value="Genomic_DNA"/>
</dbReference>
<sequence length="35" mass="3784">MAWFGASLTTGDPRVHGRVYLGTDGRGTVYGDITR</sequence>
<reference evidence="1 2" key="1">
    <citation type="submission" date="2015-09" db="EMBL/GenBank/DDBJ databases">
        <title>Sorangium comparison.</title>
        <authorList>
            <person name="Zaburannyi N."/>
            <person name="Bunk B."/>
            <person name="Overmann J."/>
            <person name="Mueller R."/>
        </authorList>
    </citation>
    <scope>NUCLEOTIDE SEQUENCE [LARGE SCALE GENOMIC DNA]</scope>
    <source>
        <strain evidence="1 2">So ceGT47</strain>
    </source>
</reference>
<organism evidence="1 2">
    <name type="scientific">Sorangium cellulosum</name>
    <name type="common">Polyangium cellulosum</name>
    <dbReference type="NCBI Taxonomy" id="56"/>
    <lineage>
        <taxon>Bacteria</taxon>
        <taxon>Pseudomonadati</taxon>
        <taxon>Myxococcota</taxon>
        <taxon>Polyangia</taxon>
        <taxon>Polyangiales</taxon>
        <taxon>Polyangiaceae</taxon>
        <taxon>Sorangium</taxon>
    </lineage>
</organism>
<evidence type="ECO:0000313" key="2">
    <source>
        <dbReference type="Proteomes" id="UP000295781"/>
    </source>
</evidence>
<evidence type="ECO:0000313" key="1">
    <source>
        <dbReference type="EMBL" id="AUX24078.1"/>
    </source>
</evidence>
<accession>A0A4P2Q4Y1</accession>
<dbReference type="Gene3D" id="2.130.10.10">
    <property type="entry name" value="YVTN repeat-like/Quinoprotein amine dehydrogenase"/>
    <property type="match status" value="1"/>
</dbReference>
<dbReference type="AlphaFoldDB" id="A0A4P2Q4Y1"/>
<gene>
    <name evidence="1" type="ORF">SOCEGT47_046110</name>
</gene>
<dbReference type="Proteomes" id="UP000295781">
    <property type="component" value="Chromosome"/>
</dbReference>
<protein>
    <submittedName>
        <fullName evidence="1">Uncharacterized protein</fullName>
    </submittedName>
</protein>